<organism evidence="1 2">
    <name type="scientific">Zizania palustris</name>
    <name type="common">Northern wild rice</name>
    <dbReference type="NCBI Taxonomy" id="103762"/>
    <lineage>
        <taxon>Eukaryota</taxon>
        <taxon>Viridiplantae</taxon>
        <taxon>Streptophyta</taxon>
        <taxon>Embryophyta</taxon>
        <taxon>Tracheophyta</taxon>
        <taxon>Spermatophyta</taxon>
        <taxon>Magnoliopsida</taxon>
        <taxon>Liliopsida</taxon>
        <taxon>Poales</taxon>
        <taxon>Poaceae</taxon>
        <taxon>BOP clade</taxon>
        <taxon>Oryzoideae</taxon>
        <taxon>Oryzeae</taxon>
        <taxon>Zizaniinae</taxon>
        <taxon>Zizania</taxon>
    </lineage>
</organism>
<sequence length="93" mass="9898">MVSAEEFHGACSRVGAYGEFVIRRGQNHRAVVASVVHAASPLQQAQGGIGSCRCIGIRQATLGYAVSALGRIVRELHLSRGDRFTVLASSVFE</sequence>
<name>A0A8J5WQ93_ZIZPA</name>
<evidence type="ECO:0000313" key="2">
    <source>
        <dbReference type="Proteomes" id="UP000729402"/>
    </source>
</evidence>
<protein>
    <submittedName>
        <fullName evidence="1">Uncharacterized protein</fullName>
    </submittedName>
</protein>
<evidence type="ECO:0000313" key="1">
    <source>
        <dbReference type="EMBL" id="KAG8095510.1"/>
    </source>
</evidence>
<comment type="caution">
    <text evidence="1">The sequence shown here is derived from an EMBL/GenBank/DDBJ whole genome shotgun (WGS) entry which is preliminary data.</text>
</comment>
<dbReference type="Proteomes" id="UP000729402">
    <property type="component" value="Unassembled WGS sequence"/>
</dbReference>
<proteinExistence type="predicted"/>
<gene>
    <name evidence="1" type="ORF">GUJ93_ZPchr0012g19369</name>
</gene>
<keyword evidence="2" id="KW-1185">Reference proteome</keyword>
<dbReference type="EMBL" id="JAAALK010000080">
    <property type="protein sequence ID" value="KAG8095510.1"/>
    <property type="molecule type" value="Genomic_DNA"/>
</dbReference>
<accession>A0A8J5WQ93</accession>
<dbReference type="AlphaFoldDB" id="A0A8J5WQ93"/>
<reference evidence="1" key="2">
    <citation type="submission" date="2021-02" db="EMBL/GenBank/DDBJ databases">
        <authorList>
            <person name="Kimball J.A."/>
            <person name="Haas M.W."/>
            <person name="Macchietto M."/>
            <person name="Kono T."/>
            <person name="Duquette J."/>
            <person name="Shao M."/>
        </authorList>
    </citation>
    <scope>NUCLEOTIDE SEQUENCE</scope>
    <source>
        <tissue evidence="1">Fresh leaf tissue</tissue>
    </source>
</reference>
<reference evidence="1" key="1">
    <citation type="journal article" date="2021" name="bioRxiv">
        <title>Whole Genome Assembly and Annotation of Northern Wild Rice, Zizania palustris L., Supports a Whole Genome Duplication in the Zizania Genus.</title>
        <authorList>
            <person name="Haas M."/>
            <person name="Kono T."/>
            <person name="Macchietto M."/>
            <person name="Millas R."/>
            <person name="McGilp L."/>
            <person name="Shao M."/>
            <person name="Duquette J."/>
            <person name="Hirsch C.N."/>
            <person name="Kimball J."/>
        </authorList>
    </citation>
    <scope>NUCLEOTIDE SEQUENCE</scope>
    <source>
        <tissue evidence="1">Fresh leaf tissue</tissue>
    </source>
</reference>